<comment type="caution">
    <text evidence="3">The sequence shown here is derived from an EMBL/GenBank/DDBJ whole genome shotgun (WGS) entry which is preliminary data.</text>
</comment>
<gene>
    <name evidence="3" type="ORF">Sradi_0660000</name>
</gene>
<dbReference type="InterPro" id="IPR058594">
    <property type="entry name" value="PB1-like_dom_pln"/>
</dbReference>
<organism evidence="3">
    <name type="scientific">Sesamum radiatum</name>
    <name type="common">Black benniseed</name>
    <dbReference type="NCBI Taxonomy" id="300843"/>
    <lineage>
        <taxon>Eukaryota</taxon>
        <taxon>Viridiplantae</taxon>
        <taxon>Streptophyta</taxon>
        <taxon>Embryophyta</taxon>
        <taxon>Tracheophyta</taxon>
        <taxon>Spermatophyta</taxon>
        <taxon>Magnoliopsida</taxon>
        <taxon>eudicotyledons</taxon>
        <taxon>Gunneridae</taxon>
        <taxon>Pentapetalae</taxon>
        <taxon>asterids</taxon>
        <taxon>lamiids</taxon>
        <taxon>Lamiales</taxon>
        <taxon>Pedaliaceae</taxon>
        <taxon>Sesamum</taxon>
    </lineage>
</organism>
<reference evidence="3" key="1">
    <citation type="submission" date="2020-06" db="EMBL/GenBank/DDBJ databases">
        <authorList>
            <person name="Li T."/>
            <person name="Hu X."/>
            <person name="Zhang T."/>
            <person name="Song X."/>
            <person name="Zhang H."/>
            <person name="Dai N."/>
            <person name="Sheng W."/>
            <person name="Hou X."/>
            <person name="Wei L."/>
        </authorList>
    </citation>
    <scope>NUCLEOTIDE SEQUENCE</scope>
    <source>
        <strain evidence="3">G02</strain>
        <tissue evidence="3">Leaf</tissue>
    </source>
</reference>
<sequence length="296" mass="33392">MIIGDCSQFFGTEETLKKVPTVGPHNKMVVDDYADFYVWVGGVIEWTPTVRYVGGSKVWIPNVDRERIYYGDLLDMYVKAGGKGLNIVIYYCLPGQTMDNGIRMLNGDDGIRELLREYKGLSVIPIYFEEKQGPLLVIDTQGNILPIEDPTPSLPFHEDFEPCNYLNDPPNLNNDVVSEHPNTEIPPFNSPPNTEIPSSNSPLPNTEIPPVDEGMQGSEPSDGEGNDSESSSSDSSTSQCPSWLLEDLEGPFDDDIFEARPSDHTRKLFITMRDFVRAQKRKKKRQNNREGRMREI</sequence>
<proteinExistence type="predicted"/>
<reference evidence="3" key="2">
    <citation type="journal article" date="2024" name="Plant">
        <title>Genomic evolution and insights into agronomic trait innovations of Sesamum species.</title>
        <authorList>
            <person name="Miao H."/>
            <person name="Wang L."/>
            <person name="Qu L."/>
            <person name="Liu H."/>
            <person name="Sun Y."/>
            <person name="Le M."/>
            <person name="Wang Q."/>
            <person name="Wei S."/>
            <person name="Zheng Y."/>
            <person name="Lin W."/>
            <person name="Duan Y."/>
            <person name="Cao H."/>
            <person name="Xiong S."/>
            <person name="Wang X."/>
            <person name="Wei L."/>
            <person name="Li C."/>
            <person name="Ma Q."/>
            <person name="Ju M."/>
            <person name="Zhao R."/>
            <person name="Li G."/>
            <person name="Mu C."/>
            <person name="Tian Q."/>
            <person name="Mei H."/>
            <person name="Zhang T."/>
            <person name="Gao T."/>
            <person name="Zhang H."/>
        </authorList>
    </citation>
    <scope>NUCLEOTIDE SEQUENCE</scope>
    <source>
        <strain evidence="3">G02</strain>
    </source>
</reference>
<name>A0AAW2VNK7_SESRA</name>
<protein>
    <recommendedName>
        <fullName evidence="2">PB1-like domain-containing protein</fullName>
    </recommendedName>
</protein>
<feature type="region of interest" description="Disordered" evidence="1">
    <location>
        <begin position="275"/>
        <end position="296"/>
    </location>
</feature>
<accession>A0AAW2VNK7</accession>
<feature type="compositionally biased region" description="Low complexity" evidence="1">
    <location>
        <begin position="166"/>
        <end position="176"/>
    </location>
</feature>
<feature type="compositionally biased region" description="Polar residues" evidence="1">
    <location>
        <begin position="191"/>
        <end position="204"/>
    </location>
</feature>
<dbReference type="Pfam" id="PF26130">
    <property type="entry name" value="PB1-like"/>
    <property type="match status" value="1"/>
</dbReference>
<evidence type="ECO:0000256" key="1">
    <source>
        <dbReference type="SAM" id="MobiDB-lite"/>
    </source>
</evidence>
<evidence type="ECO:0000259" key="2">
    <source>
        <dbReference type="Pfam" id="PF26130"/>
    </source>
</evidence>
<dbReference type="EMBL" id="JACGWJ010000003">
    <property type="protein sequence ID" value="KAL0430340.1"/>
    <property type="molecule type" value="Genomic_DNA"/>
</dbReference>
<evidence type="ECO:0000313" key="3">
    <source>
        <dbReference type="EMBL" id="KAL0430340.1"/>
    </source>
</evidence>
<feature type="domain" description="PB1-like" evidence="2">
    <location>
        <begin position="32"/>
        <end position="119"/>
    </location>
</feature>
<feature type="compositionally biased region" description="Basic and acidic residues" evidence="1">
    <location>
        <begin position="287"/>
        <end position="296"/>
    </location>
</feature>
<feature type="compositionally biased region" description="Low complexity" evidence="1">
    <location>
        <begin position="228"/>
        <end position="238"/>
    </location>
</feature>
<feature type="region of interest" description="Disordered" evidence="1">
    <location>
        <begin position="156"/>
        <end position="247"/>
    </location>
</feature>
<dbReference type="AlphaFoldDB" id="A0AAW2VNK7"/>